<keyword evidence="1" id="KW-0678">Repressor</keyword>
<dbReference type="InterPro" id="IPR003012">
    <property type="entry name" value="Tet_transcr_reg_TetR"/>
</dbReference>
<gene>
    <name evidence="6" type="ORF">GM51_19800</name>
</gene>
<protein>
    <recommendedName>
        <fullName evidence="5">HTH tetR-type domain-containing protein</fullName>
    </recommendedName>
</protein>
<dbReference type="PRINTS" id="PR00455">
    <property type="entry name" value="HTHTETR"/>
</dbReference>
<dbReference type="InterPro" id="IPR004111">
    <property type="entry name" value="Repressor_TetR_C"/>
</dbReference>
<dbReference type="Gene3D" id="1.10.357.10">
    <property type="entry name" value="Tetracycline Repressor, domain 2"/>
    <property type="match status" value="1"/>
</dbReference>
<dbReference type="SUPFAM" id="SSF46689">
    <property type="entry name" value="Homeodomain-like"/>
    <property type="match status" value="1"/>
</dbReference>
<name>A0A094PQR4_9ZZZZ</name>
<dbReference type="Gene3D" id="1.10.10.60">
    <property type="entry name" value="Homeodomain-like"/>
    <property type="match status" value="1"/>
</dbReference>
<dbReference type="GO" id="GO:0000976">
    <property type="term" value="F:transcription cis-regulatory region binding"/>
    <property type="evidence" value="ECO:0007669"/>
    <property type="project" value="TreeGrafter"/>
</dbReference>
<dbReference type="Pfam" id="PF00440">
    <property type="entry name" value="TetR_N"/>
    <property type="match status" value="1"/>
</dbReference>
<dbReference type="InterPro" id="IPR009057">
    <property type="entry name" value="Homeodomain-like_sf"/>
</dbReference>
<dbReference type="GO" id="GO:0003700">
    <property type="term" value="F:DNA-binding transcription factor activity"/>
    <property type="evidence" value="ECO:0007669"/>
    <property type="project" value="TreeGrafter"/>
</dbReference>
<dbReference type="InterPro" id="IPR001647">
    <property type="entry name" value="HTH_TetR"/>
</dbReference>
<dbReference type="EMBL" id="JNSL01000187">
    <property type="protein sequence ID" value="KGA13427.1"/>
    <property type="molecule type" value="Genomic_DNA"/>
</dbReference>
<dbReference type="PRINTS" id="PR00400">
    <property type="entry name" value="TETREPRESSOR"/>
</dbReference>
<evidence type="ECO:0000259" key="5">
    <source>
        <dbReference type="PROSITE" id="PS50977"/>
    </source>
</evidence>
<dbReference type="PROSITE" id="PS50977">
    <property type="entry name" value="HTH_TETR_2"/>
    <property type="match status" value="1"/>
</dbReference>
<keyword evidence="4" id="KW-0804">Transcription</keyword>
<keyword evidence="3" id="KW-0238">DNA-binding</keyword>
<dbReference type="SUPFAM" id="SSF48498">
    <property type="entry name" value="Tetracyclin repressor-like, C-terminal domain"/>
    <property type="match status" value="1"/>
</dbReference>
<evidence type="ECO:0000256" key="1">
    <source>
        <dbReference type="ARBA" id="ARBA00022491"/>
    </source>
</evidence>
<dbReference type="AlphaFoldDB" id="A0A094PQR4"/>
<evidence type="ECO:0000313" key="6">
    <source>
        <dbReference type="EMBL" id="KGA13427.1"/>
    </source>
</evidence>
<dbReference type="PANTHER" id="PTHR30055:SF151">
    <property type="entry name" value="TRANSCRIPTIONAL REGULATORY PROTEIN"/>
    <property type="match status" value="1"/>
</dbReference>
<proteinExistence type="predicted"/>
<reference evidence="6" key="1">
    <citation type="submission" date="2014-06" db="EMBL/GenBank/DDBJ databases">
        <title>Key roles for freshwater Actinobacteria revealed by deep metagenomic sequencing.</title>
        <authorList>
            <person name="Ghai R."/>
            <person name="Mizuno C.M."/>
            <person name="Picazo A."/>
            <person name="Camacho A."/>
            <person name="Rodriguez-Valera F."/>
        </authorList>
    </citation>
    <scope>NUCLEOTIDE SEQUENCE</scope>
</reference>
<feature type="domain" description="HTH tetR-type" evidence="5">
    <location>
        <begin position="6"/>
        <end position="66"/>
    </location>
</feature>
<keyword evidence="2" id="KW-0805">Transcription regulation</keyword>
<accession>A0A094PQR4</accession>
<dbReference type="InterPro" id="IPR050109">
    <property type="entry name" value="HTH-type_TetR-like_transc_reg"/>
</dbReference>
<dbReference type="GO" id="GO:0045892">
    <property type="term" value="P:negative regulation of DNA-templated transcription"/>
    <property type="evidence" value="ECO:0007669"/>
    <property type="project" value="InterPro"/>
</dbReference>
<dbReference type="Pfam" id="PF02909">
    <property type="entry name" value="TetR_C_1"/>
    <property type="match status" value="1"/>
</dbReference>
<sequence length="205" mass="22321">MVRPREHSREHFLDAAIRIVDAEGLEALTLRRLGPQVGVSYTAVYTYFKTREDLIAALVDRISEEIIAGVALSGGSARDQLIAIAMSSRRALARHPRLATVYVSDQSDAVAGTQATLSVVALLESSGIRGRDALTAYRVIENYVFGSTIFDFGAAPNHLAIRRRRYRATSHPEFKSVGISDKAVGQHNDEAFEKGLALILDGLGI</sequence>
<evidence type="ECO:0000256" key="3">
    <source>
        <dbReference type="ARBA" id="ARBA00023125"/>
    </source>
</evidence>
<evidence type="ECO:0000256" key="2">
    <source>
        <dbReference type="ARBA" id="ARBA00023015"/>
    </source>
</evidence>
<dbReference type="InterPro" id="IPR036271">
    <property type="entry name" value="Tet_transcr_reg_TetR-rel_C_sf"/>
</dbReference>
<dbReference type="PANTHER" id="PTHR30055">
    <property type="entry name" value="HTH-TYPE TRANSCRIPTIONAL REGULATOR RUTR"/>
    <property type="match status" value="1"/>
</dbReference>
<evidence type="ECO:0000256" key="4">
    <source>
        <dbReference type="ARBA" id="ARBA00023163"/>
    </source>
</evidence>
<organism evidence="6">
    <name type="scientific">freshwater metagenome</name>
    <dbReference type="NCBI Taxonomy" id="449393"/>
    <lineage>
        <taxon>unclassified sequences</taxon>
        <taxon>metagenomes</taxon>
        <taxon>ecological metagenomes</taxon>
    </lineage>
</organism>
<dbReference type="GO" id="GO:0046677">
    <property type="term" value="P:response to antibiotic"/>
    <property type="evidence" value="ECO:0007669"/>
    <property type="project" value="InterPro"/>
</dbReference>
<comment type="caution">
    <text evidence="6">The sequence shown here is derived from an EMBL/GenBank/DDBJ whole genome shotgun (WGS) entry which is preliminary data.</text>
</comment>